<comment type="caution">
    <text evidence="1">The sequence shown here is derived from an EMBL/GenBank/DDBJ whole genome shotgun (WGS) entry which is preliminary data.</text>
</comment>
<accession>A0A2S9K4B2</accession>
<protein>
    <submittedName>
        <fullName evidence="1">Uncharacterized protein</fullName>
    </submittedName>
</protein>
<keyword evidence="2" id="KW-1185">Reference proteome</keyword>
<evidence type="ECO:0000313" key="2">
    <source>
        <dbReference type="Proteomes" id="UP000238589"/>
    </source>
</evidence>
<organism evidence="1 2">
    <name type="scientific">Malikia granosa</name>
    <dbReference type="NCBI Taxonomy" id="263067"/>
    <lineage>
        <taxon>Bacteria</taxon>
        <taxon>Pseudomonadati</taxon>
        <taxon>Pseudomonadota</taxon>
        <taxon>Betaproteobacteria</taxon>
        <taxon>Burkholderiales</taxon>
        <taxon>Comamonadaceae</taxon>
        <taxon>Malikia</taxon>
    </lineage>
</organism>
<evidence type="ECO:0000313" key="1">
    <source>
        <dbReference type="EMBL" id="PRD65227.1"/>
    </source>
</evidence>
<dbReference type="AlphaFoldDB" id="A0A2S9K4B2"/>
<gene>
    <name evidence="1" type="ORF">C6P64_10325</name>
</gene>
<dbReference type="Proteomes" id="UP000238589">
    <property type="component" value="Unassembled WGS sequence"/>
</dbReference>
<dbReference type="EMBL" id="PVLQ01000032">
    <property type="protein sequence ID" value="PRD65227.1"/>
    <property type="molecule type" value="Genomic_DNA"/>
</dbReference>
<reference evidence="1 2" key="1">
    <citation type="submission" date="2018-03" db="EMBL/GenBank/DDBJ databases">
        <title>Comparative genomics illustrates the genes involved in a hyperalkaliphilic mechanisms of Serpentinomonas isolated from highly-alkaline calcium-rich serpentinized springs.</title>
        <authorList>
            <person name="Suzuki S."/>
            <person name="Ishii S."/>
            <person name="Walworth N."/>
            <person name="Bird L."/>
            <person name="Kuenen J.G."/>
            <person name="Nealson K.H."/>
        </authorList>
    </citation>
    <scope>NUCLEOTIDE SEQUENCE [LARGE SCALE GENOMIC DNA]</scope>
    <source>
        <strain evidence="1 2">P1</strain>
    </source>
</reference>
<name>A0A2S9K4B2_9BURK</name>
<proteinExistence type="predicted"/>
<sequence length="120" mass="13416">MPEQGLEDHIFLRVHPGILPGSLRVLQRLLILAGQALDPCVASDLKIVIMSIKKPWEPLYRPLHAAMARMLHALPIGSTLVMDYRLDESRLSPIERAMMQFTAHVMAAGRAQCALLRQTP</sequence>